<accession>A0A9X1YLF2</accession>
<evidence type="ECO:0000313" key="2">
    <source>
        <dbReference type="Proteomes" id="UP001139516"/>
    </source>
</evidence>
<reference evidence="1" key="1">
    <citation type="submission" date="2022-04" db="EMBL/GenBank/DDBJ databases">
        <title>Roseomonas acroporae sp. nov., isolated from coral Acropora digitifera.</title>
        <authorList>
            <person name="Sun H."/>
        </authorList>
    </citation>
    <scope>NUCLEOTIDE SEQUENCE</scope>
    <source>
        <strain evidence="1">NAR14</strain>
    </source>
</reference>
<gene>
    <name evidence="1" type="ORF">M0638_27640</name>
</gene>
<keyword evidence="2" id="KW-1185">Reference proteome</keyword>
<name>A0A9X1YLF2_9PROT</name>
<dbReference type="Proteomes" id="UP001139516">
    <property type="component" value="Unassembled WGS sequence"/>
</dbReference>
<sequence length="54" mass="5791">MDPNLIEAVARALIEAEDDLPGTRIPVITAEELAETVLATIVAAGFDLVRRKSD</sequence>
<evidence type="ECO:0000313" key="1">
    <source>
        <dbReference type="EMBL" id="MCK8788131.1"/>
    </source>
</evidence>
<comment type="caution">
    <text evidence="1">The sequence shown here is derived from an EMBL/GenBank/DDBJ whole genome shotgun (WGS) entry which is preliminary data.</text>
</comment>
<protein>
    <submittedName>
        <fullName evidence="1">Uncharacterized protein</fullName>
    </submittedName>
</protein>
<dbReference type="RefSeq" id="WP_248670173.1">
    <property type="nucleotide sequence ID" value="NZ_JALPRX010000185.1"/>
</dbReference>
<proteinExistence type="predicted"/>
<dbReference type="EMBL" id="JALPRX010000185">
    <property type="protein sequence ID" value="MCK8788131.1"/>
    <property type="molecule type" value="Genomic_DNA"/>
</dbReference>
<organism evidence="1 2">
    <name type="scientific">Roseomonas acroporae</name>
    <dbReference type="NCBI Taxonomy" id="2937791"/>
    <lineage>
        <taxon>Bacteria</taxon>
        <taxon>Pseudomonadati</taxon>
        <taxon>Pseudomonadota</taxon>
        <taxon>Alphaproteobacteria</taxon>
        <taxon>Acetobacterales</taxon>
        <taxon>Roseomonadaceae</taxon>
        <taxon>Roseomonas</taxon>
    </lineage>
</organism>
<dbReference type="AlphaFoldDB" id="A0A9X1YLF2"/>